<feature type="non-terminal residue" evidence="2">
    <location>
        <position position="134"/>
    </location>
</feature>
<protein>
    <submittedName>
        <fullName evidence="2">HYDIN protein</fullName>
    </submittedName>
</protein>
<comment type="caution">
    <text evidence="2">The sequence shown here is derived from an EMBL/GenBank/DDBJ whole genome shotgun (WGS) entry which is preliminary data.</text>
</comment>
<evidence type="ECO:0000259" key="1">
    <source>
        <dbReference type="Pfam" id="PF24816"/>
    </source>
</evidence>
<dbReference type="Gene3D" id="2.60.40.10">
    <property type="entry name" value="Immunoglobulins"/>
    <property type="match status" value="1"/>
</dbReference>
<proteinExistence type="predicted"/>
<organism evidence="2 3">
    <name type="scientific">Pardalotus punctatus</name>
    <name type="common">spotted pardalote</name>
    <dbReference type="NCBI Taxonomy" id="254575"/>
    <lineage>
        <taxon>Eukaryota</taxon>
        <taxon>Metazoa</taxon>
        <taxon>Chordata</taxon>
        <taxon>Craniata</taxon>
        <taxon>Vertebrata</taxon>
        <taxon>Euteleostomi</taxon>
        <taxon>Archelosauria</taxon>
        <taxon>Archosauria</taxon>
        <taxon>Dinosauria</taxon>
        <taxon>Saurischia</taxon>
        <taxon>Theropoda</taxon>
        <taxon>Coelurosauria</taxon>
        <taxon>Aves</taxon>
        <taxon>Neognathae</taxon>
        <taxon>Neoaves</taxon>
        <taxon>Telluraves</taxon>
        <taxon>Australaves</taxon>
        <taxon>Passeriformes</taxon>
        <taxon>Meliphagoidea</taxon>
        <taxon>Pardalotidae</taxon>
        <taxon>Pardalotus</taxon>
    </lineage>
</organism>
<dbReference type="PANTHER" id="PTHR23053:SF0">
    <property type="entry name" value="HYDROCEPHALUS-INDUCING PROTEIN HOMOLOG"/>
    <property type="match status" value="1"/>
</dbReference>
<dbReference type="EMBL" id="VZTX01050832">
    <property type="protein sequence ID" value="NXU21556.1"/>
    <property type="molecule type" value="Genomic_DNA"/>
</dbReference>
<feature type="non-terminal residue" evidence="2">
    <location>
        <position position="1"/>
    </location>
</feature>
<dbReference type="GO" id="GO:1904158">
    <property type="term" value="P:axonemal central apparatus assembly"/>
    <property type="evidence" value="ECO:0007669"/>
    <property type="project" value="TreeGrafter"/>
</dbReference>
<dbReference type="GO" id="GO:0031514">
    <property type="term" value="C:motile cilium"/>
    <property type="evidence" value="ECO:0007669"/>
    <property type="project" value="UniProtKB-SubCell"/>
</dbReference>
<dbReference type="PANTHER" id="PTHR23053">
    <property type="entry name" value="DLEC1 DELETED IN LUNG AND ESOPHAGEAL CANCER 1"/>
    <property type="match status" value="1"/>
</dbReference>
<dbReference type="GO" id="GO:0005930">
    <property type="term" value="C:axoneme"/>
    <property type="evidence" value="ECO:0007669"/>
    <property type="project" value="TreeGrafter"/>
</dbReference>
<sequence length="134" mass="14649">VMVSARAVYSKYSMEPASPIDFGAMIKGTKKKQIVMLENKGLLPFKFYIYQAPTDASLEAKVEHTPCWGAQGTAVGHQPLLELFLQATINLGMFSVSPCSGSLTPLGRQKITMECLAGQVGTYKEQLYIDITGR</sequence>
<reference evidence="2 3" key="1">
    <citation type="submission" date="2019-09" db="EMBL/GenBank/DDBJ databases">
        <title>Bird 10,000 Genomes (B10K) Project - Family phase.</title>
        <authorList>
            <person name="Zhang G."/>
        </authorList>
    </citation>
    <scope>NUCLEOTIDE SEQUENCE [LARGE SCALE GENOMIC DNA]</scope>
    <source>
        <strain evidence="2">B10K-DU-029-51</strain>
    </source>
</reference>
<dbReference type="AlphaFoldDB" id="A0A7L3IXV9"/>
<dbReference type="GO" id="GO:0003341">
    <property type="term" value="P:cilium movement"/>
    <property type="evidence" value="ECO:0007669"/>
    <property type="project" value="TreeGrafter"/>
</dbReference>
<keyword evidence="3" id="KW-1185">Reference proteome</keyword>
<name>A0A7L3IXV9_9PASS</name>
<gene>
    <name evidence="2" type="primary">Hydin_1</name>
    <name evidence="2" type="ORF">PARPUN_R14665</name>
</gene>
<dbReference type="InterPro" id="IPR056344">
    <property type="entry name" value="Ig_CFAP65-like_9th"/>
</dbReference>
<dbReference type="InterPro" id="IPR013783">
    <property type="entry name" value="Ig-like_fold"/>
</dbReference>
<evidence type="ECO:0000313" key="2">
    <source>
        <dbReference type="EMBL" id="NXU21556.1"/>
    </source>
</evidence>
<dbReference type="InterPro" id="IPR033305">
    <property type="entry name" value="Hydin-like"/>
</dbReference>
<accession>A0A7L3IXV9</accession>
<dbReference type="Proteomes" id="UP000570592">
    <property type="component" value="Unassembled WGS sequence"/>
</dbReference>
<feature type="domain" description="CFAP65-like ninth Ig-like" evidence="1">
    <location>
        <begin position="19"/>
        <end position="122"/>
    </location>
</feature>
<dbReference type="Pfam" id="PF24816">
    <property type="entry name" value="Ig_CFAP65__9th"/>
    <property type="match status" value="1"/>
</dbReference>
<evidence type="ECO:0000313" key="3">
    <source>
        <dbReference type="Proteomes" id="UP000570592"/>
    </source>
</evidence>